<evidence type="ECO:0000256" key="1">
    <source>
        <dbReference type="SAM" id="SignalP"/>
    </source>
</evidence>
<dbReference type="Proteomes" id="UP000473278">
    <property type="component" value="Unassembled WGS sequence"/>
</dbReference>
<name>A0A6M1SWN9_9BACT</name>
<protein>
    <submittedName>
        <fullName evidence="2">Tetratricopeptide repeat protein</fullName>
    </submittedName>
</protein>
<evidence type="ECO:0000313" key="2">
    <source>
        <dbReference type="EMBL" id="NGP77470.1"/>
    </source>
</evidence>
<dbReference type="InterPro" id="IPR011990">
    <property type="entry name" value="TPR-like_helical_dom_sf"/>
</dbReference>
<organism evidence="2 3">
    <name type="scientific">Halalkalibaculum roseum</name>
    <dbReference type="NCBI Taxonomy" id="2709311"/>
    <lineage>
        <taxon>Bacteria</taxon>
        <taxon>Pseudomonadati</taxon>
        <taxon>Balneolota</taxon>
        <taxon>Balneolia</taxon>
        <taxon>Balneolales</taxon>
        <taxon>Balneolaceae</taxon>
        <taxon>Halalkalibaculum</taxon>
    </lineage>
</organism>
<feature type="chain" id="PRO_5026748119" evidence="1">
    <location>
        <begin position="26"/>
        <end position="392"/>
    </location>
</feature>
<dbReference type="Pfam" id="PF14559">
    <property type="entry name" value="TPR_19"/>
    <property type="match status" value="1"/>
</dbReference>
<accession>A0A6M1SWN9</accession>
<reference evidence="2 3" key="1">
    <citation type="submission" date="2020-02" db="EMBL/GenBank/DDBJ databases">
        <title>Balneolaceae bacterium YR4-1, complete genome.</title>
        <authorList>
            <person name="Li Y."/>
            <person name="Wu S."/>
        </authorList>
    </citation>
    <scope>NUCLEOTIDE SEQUENCE [LARGE SCALE GENOMIC DNA]</scope>
    <source>
        <strain evidence="2 3">YR4-1</strain>
    </source>
</reference>
<dbReference type="Gene3D" id="1.25.40.10">
    <property type="entry name" value="Tetratricopeptide repeat domain"/>
    <property type="match status" value="2"/>
</dbReference>
<dbReference type="AlphaFoldDB" id="A0A6M1SWN9"/>
<sequence>MKDIFNKLRFVLLFLLLLSSTGTVAKAQGSLPELINDQEFKPVAQAAVDSVYNFNFIAADELLKPWKEEYPEHPLWMLIDAMQMWWQVLSDLEDTSHDEEFFFRMKRTDYEAARLLRKNSKHADGLIIKAISNGYVARQYANRDEWLSSISSARKALSAHEYLLELQPELVDLKLAEGLKLYYLAYLPEAYPVVKTVSWAMPEGNKEKGLDYLKEASENAVFARAEATYFLGNINYNYQDDYDEAANYFEELYRNYPHNNYYARMYVGSLYKMGRYEDALQVIDNTLKRWKENDLPHGEVLSEELLTWKGRILNRNGQTSEAIEAFDKAFQAGESLPNTSHRSFYVAAGYYLGKLYHDRSSYTEAKKYLSLVQECETGAEYKQRARELLQSM</sequence>
<keyword evidence="1" id="KW-0732">Signal</keyword>
<gene>
    <name evidence="2" type="ORF">G3570_12550</name>
</gene>
<keyword evidence="3" id="KW-1185">Reference proteome</keyword>
<evidence type="ECO:0000313" key="3">
    <source>
        <dbReference type="Proteomes" id="UP000473278"/>
    </source>
</evidence>
<proteinExistence type="predicted"/>
<feature type="signal peptide" evidence="1">
    <location>
        <begin position="1"/>
        <end position="25"/>
    </location>
</feature>
<comment type="caution">
    <text evidence="2">The sequence shown here is derived from an EMBL/GenBank/DDBJ whole genome shotgun (WGS) entry which is preliminary data.</text>
</comment>
<dbReference type="EMBL" id="JAALLT010000004">
    <property type="protein sequence ID" value="NGP77470.1"/>
    <property type="molecule type" value="Genomic_DNA"/>
</dbReference>
<dbReference type="SUPFAM" id="SSF48452">
    <property type="entry name" value="TPR-like"/>
    <property type="match status" value="1"/>
</dbReference>